<dbReference type="STRING" id="41431.PCC8801_3685"/>
<dbReference type="SUPFAM" id="SSF56801">
    <property type="entry name" value="Acetyl-CoA synthetase-like"/>
    <property type="match status" value="1"/>
</dbReference>
<dbReference type="GO" id="GO:0009239">
    <property type="term" value="P:enterobactin biosynthetic process"/>
    <property type="evidence" value="ECO:0007669"/>
    <property type="project" value="TreeGrafter"/>
</dbReference>
<dbReference type="AlphaFoldDB" id="B7K2U4"/>
<dbReference type="EMBL" id="CP001287">
    <property type="protein sequence ID" value="ACK67645.1"/>
    <property type="molecule type" value="Genomic_DNA"/>
</dbReference>
<name>B7K2U4_RIPO1</name>
<evidence type="ECO:0000313" key="5">
    <source>
        <dbReference type="EMBL" id="ACK67645.1"/>
    </source>
</evidence>
<dbReference type="Gene3D" id="3.30.300.30">
    <property type="match status" value="1"/>
</dbReference>
<evidence type="ECO:0000256" key="3">
    <source>
        <dbReference type="ARBA" id="ARBA00022553"/>
    </source>
</evidence>
<dbReference type="GO" id="GO:0035438">
    <property type="term" value="F:cyclic-di-GMP binding"/>
    <property type="evidence" value="ECO:0007669"/>
    <property type="project" value="InterPro"/>
</dbReference>
<dbReference type="Gene3D" id="2.30.38.10">
    <property type="entry name" value="Luciferase, Domain 3"/>
    <property type="match status" value="1"/>
</dbReference>
<evidence type="ECO:0000256" key="2">
    <source>
        <dbReference type="ARBA" id="ARBA00022450"/>
    </source>
</evidence>
<dbReference type="InterPro" id="IPR020806">
    <property type="entry name" value="PKS_PP-bd"/>
</dbReference>
<protein>
    <submittedName>
        <fullName evidence="5">Amino acid adenylation domain protein</fullName>
    </submittedName>
</protein>
<dbReference type="InterPro" id="IPR000873">
    <property type="entry name" value="AMP-dep_synth/lig_dom"/>
</dbReference>
<proteinExistence type="predicted"/>
<evidence type="ECO:0000313" key="6">
    <source>
        <dbReference type="Proteomes" id="UP000008204"/>
    </source>
</evidence>
<keyword evidence="3" id="KW-0597">Phosphoprotein</keyword>
<dbReference type="FunFam" id="1.10.1200.10:FF:000005">
    <property type="entry name" value="Nonribosomal peptide synthetase 1"/>
    <property type="match status" value="1"/>
</dbReference>
<dbReference type="eggNOG" id="COG1020">
    <property type="taxonomic scope" value="Bacteria"/>
</dbReference>
<feature type="domain" description="Carrier" evidence="4">
    <location>
        <begin position="1098"/>
        <end position="1172"/>
    </location>
</feature>
<dbReference type="CDD" id="cd17646">
    <property type="entry name" value="A_NRPS_AB3403-like"/>
    <property type="match status" value="1"/>
</dbReference>
<dbReference type="Gene3D" id="3.40.50.980">
    <property type="match status" value="2"/>
</dbReference>
<evidence type="ECO:0000259" key="4">
    <source>
        <dbReference type="PROSITE" id="PS50075"/>
    </source>
</evidence>
<dbReference type="FunFam" id="2.30.38.10:FF:000001">
    <property type="entry name" value="Non-ribosomal peptide synthetase PvdI"/>
    <property type="match status" value="1"/>
</dbReference>
<dbReference type="GO" id="GO:0005829">
    <property type="term" value="C:cytosol"/>
    <property type="evidence" value="ECO:0007669"/>
    <property type="project" value="TreeGrafter"/>
</dbReference>
<dbReference type="GO" id="GO:0047527">
    <property type="term" value="F:2,3-dihydroxybenzoate-serine ligase activity"/>
    <property type="evidence" value="ECO:0007669"/>
    <property type="project" value="TreeGrafter"/>
</dbReference>
<evidence type="ECO:0000256" key="1">
    <source>
        <dbReference type="ARBA" id="ARBA00001957"/>
    </source>
</evidence>
<keyword evidence="6" id="KW-1185">Reference proteome</keyword>
<dbReference type="RefSeq" id="WP_012596903.1">
    <property type="nucleotide sequence ID" value="NC_011726.1"/>
</dbReference>
<sequence length="1193" mass="136155">MNINLNNNFNELVNESSNNEDLFVFPTSFTQERLWLLEQINDQTFSYVSPLVLQIQGYLKTAILEKALQELIDRHEILRTIFIALEDRPCQAIFPDYSLPLAIVDLQSISETEQNNKVHQIVKEEIYLPFNWEKSPPLRVKLLCLSPQSHILILAMHHIITDGWSMGILIDELSKIYYAFSQGQPSPFPDLSIQYGDFAQWQREWFTEETLQVHLQYWKKQLASAPPLVELPTDFPRPPIQTFQGAGYQVQLPSLLVEHLKNFSQSQGISLFTLFFTALKILLYKWTGQSDLVVGTVVAGRDRAEIEPLIGCFMNFLALRSQLTDEQTLLEVIKQESQTILDAYSHQECPFEKVVETINPKRHLNHNPVYNIALLLQNFPIPPFFDPSLTVEPFPISHNSASLDLRFVVEEDLAGTTFLGCEYSTDLFELTTIQRLLSYFQEILQALVEYPNQKLQDLSIITESEREQILIQWNQTHRDYPLNQTLHQLIESQVTKSPDAIAVVFEDQSLTYTQLNEQANQLAHYLVELGVKPNTLVGICVERSLEIVIGLLGILKAGGAYVPFDPDYPQERLAYMLEDSQVGILLTQDSLVPTLPRSQAHLVCLDRDWPVIAHEKVTNPPLLTTPENLAYVIYTSGSTGKPKGAMNTHKGIVNRLLWMQEAYSLDASDRILQKTPFSFDVSVWEFFWPLLTGARLIMAQPGGHRDSGYLVKIIQEQGITTLHFVPSMLQIFLEESAVCDCISLKRVICSGEALPFDLQERFFERLECELHNLYGPTEAAIDVSYWQCFPHHPLKKVPIGRPVANTQLYVLDSYLKPVPLGATGELHIGGVQVAQGYWNRPELTAEKFIQNPFDSHPSSKLYKTGDLCRYLPDGNLEYLGRIDHQVKIRGFRIELGEIESVLISHPDIRESLVMAREDQLGNKRLVAYLVSHLVPDRLHYVKSCQLEVNGRIHGIKSQDISIKGLGIADIAFKLAINEQVRIQILLPNQESPTWLSGRVIWYQDHHAGIQWTLTEEESVNVQQSYQFLQEELGIIAIVQRSLSQGLIKYLQDKLPDYMLPSTFVLLEQFPLTPNGKVDRRALPAPERVKWNDIREEIAPRNETEEKIAQVWQEVLGVSVSMNDNFFETGGNSLLATQVMSRLRKTYQMDLPLRILFEHSTVEALANYVATLQWIGDDSSKTTTLQEDWETGEL</sequence>
<dbReference type="Gene3D" id="2.40.10.220">
    <property type="entry name" value="predicted glycosyltransferase like domains"/>
    <property type="match status" value="1"/>
</dbReference>
<dbReference type="Pfam" id="PF00668">
    <property type="entry name" value="Condensation"/>
    <property type="match status" value="1"/>
</dbReference>
<dbReference type="GO" id="GO:0031177">
    <property type="term" value="F:phosphopantetheine binding"/>
    <property type="evidence" value="ECO:0007669"/>
    <property type="project" value="InterPro"/>
</dbReference>
<keyword evidence="2" id="KW-0596">Phosphopantetheine</keyword>
<dbReference type="GO" id="GO:0043041">
    <property type="term" value="P:amino acid activation for nonribosomal peptide biosynthetic process"/>
    <property type="evidence" value="ECO:0007669"/>
    <property type="project" value="TreeGrafter"/>
</dbReference>
<dbReference type="InterPro" id="IPR045851">
    <property type="entry name" value="AMP-bd_C_sf"/>
</dbReference>
<dbReference type="PANTHER" id="PTHR45527">
    <property type="entry name" value="NONRIBOSOMAL PEPTIDE SYNTHETASE"/>
    <property type="match status" value="1"/>
</dbReference>
<dbReference type="Gene3D" id="1.10.1200.10">
    <property type="entry name" value="ACP-like"/>
    <property type="match status" value="1"/>
</dbReference>
<dbReference type="PIRSF" id="PIRSF001617">
    <property type="entry name" value="Alpha-AR"/>
    <property type="match status" value="1"/>
</dbReference>
<dbReference type="InterPro" id="IPR001242">
    <property type="entry name" value="Condensation_dom"/>
</dbReference>
<dbReference type="InterPro" id="IPR009875">
    <property type="entry name" value="PilZ_domain"/>
</dbReference>
<accession>B7K2U4</accession>
<dbReference type="NCBIfam" id="TIGR01733">
    <property type="entry name" value="AA-adenyl-dom"/>
    <property type="match status" value="1"/>
</dbReference>
<dbReference type="Pfam" id="PF00550">
    <property type="entry name" value="PP-binding"/>
    <property type="match status" value="1"/>
</dbReference>
<gene>
    <name evidence="5" type="ordered locus">PCC8801_3685</name>
</gene>
<dbReference type="HOGENOM" id="CLU_000022_2_4_3"/>
<dbReference type="FunFam" id="3.30.559.10:FF:000012">
    <property type="entry name" value="Non-ribosomal peptide synthetase"/>
    <property type="match status" value="1"/>
</dbReference>
<dbReference type="InterPro" id="IPR023213">
    <property type="entry name" value="CAT-like_dom_sf"/>
</dbReference>
<dbReference type="GO" id="GO:0008610">
    <property type="term" value="P:lipid biosynthetic process"/>
    <property type="evidence" value="ECO:0007669"/>
    <property type="project" value="UniProtKB-ARBA"/>
</dbReference>
<dbReference type="FunFam" id="3.40.50.980:FF:000002">
    <property type="entry name" value="Enterobactin synthetase component F"/>
    <property type="match status" value="1"/>
</dbReference>
<dbReference type="Pfam" id="PF00501">
    <property type="entry name" value="AMP-binding"/>
    <property type="match status" value="1"/>
</dbReference>
<dbReference type="InterPro" id="IPR020845">
    <property type="entry name" value="AMP-binding_CS"/>
</dbReference>
<dbReference type="SMART" id="SM00823">
    <property type="entry name" value="PKS_PP"/>
    <property type="match status" value="1"/>
</dbReference>
<dbReference type="KEGG" id="cyp:PCC8801_3685"/>
<comment type="cofactor">
    <cofactor evidence="1">
        <name>pantetheine 4'-phosphate</name>
        <dbReference type="ChEBI" id="CHEBI:47942"/>
    </cofactor>
</comment>
<dbReference type="InterPro" id="IPR009081">
    <property type="entry name" value="PP-bd_ACP"/>
</dbReference>
<dbReference type="SUPFAM" id="SSF47336">
    <property type="entry name" value="ACP-like"/>
    <property type="match status" value="1"/>
</dbReference>
<dbReference type="Pfam" id="PF07238">
    <property type="entry name" value="PilZ"/>
    <property type="match status" value="1"/>
</dbReference>
<reference evidence="6" key="1">
    <citation type="journal article" date="2011" name="MBio">
        <title>Novel metabolic attributes of the genus Cyanothece, comprising a group of unicellular nitrogen-fixing Cyanobacteria.</title>
        <authorList>
            <person name="Bandyopadhyay A."/>
            <person name="Elvitigala T."/>
            <person name="Welsh E."/>
            <person name="Stockel J."/>
            <person name="Liberton M."/>
            <person name="Min H."/>
            <person name="Sherman L.A."/>
            <person name="Pakrasi H.B."/>
        </authorList>
    </citation>
    <scope>NUCLEOTIDE SEQUENCE [LARGE SCALE GENOMIC DNA]</scope>
    <source>
        <strain evidence="6">PCC 8801</strain>
    </source>
</reference>
<dbReference type="SUPFAM" id="SSF52777">
    <property type="entry name" value="CoA-dependent acyltransferases"/>
    <property type="match status" value="2"/>
</dbReference>
<dbReference type="CDD" id="cd19531">
    <property type="entry name" value="LCL_NRPS-like"/>
    <property type="match status" value="1"/>
</dbReference>
<dbReference type="InterPro" id="IPR036736">
    <property type="entry name" value="ACP-like_sf"/>
</dbReference>
<dbReference type="FunFam" id="3.40.50.12780:FF:000012">
    <property type="entry name" value="Non-ribosomal peptide synthetase"/>
    <property type="match status" value="1"/>
</dbReference>
<organism evidence="5 6">
    <name type="scientific">Rippkaea orientalis (strain PCC 8801 / RF-1)</name>
    <name type="common">Cyanothece sp. (strain PCC 8801)</name>
    <dbReference type="NCBI Taxonomy" id="41431"/>
    <lineage>
        <taxon>Bacteria</taxon>
        <taxon>Bacillati</taxon>
        <taxon>Cyanobacteriota</taxon>
        <taxon>Cyanophyceae</taxon>
        <taxon>Oscillatoriophycideae</taxon>
        <taxon>Chroococcales</taxon>
        <taxon>Aphanothecaceae</taxon>
        <taxon>Rippkaea</taxon>
        <taxon>Rippkaea orientalis</taxon>
    </lineage>
</organism>
<dbReference type="GO" id="GO:0009366">
    <property type="term" value="C:enterobactin synthetase complex"/>
    <property type="evidence" value="ECO:0007669"/>
    <property type="project" value="TreeGrafter"/>
</dbReference>
<dbReference type="OrthoDB" id="473401at2"/>
<dbReference type="PANTHER" id="PTHR45527:SF1">
    <property type="entry name" value="FATTY ACID SYNTHASE"/>
    <property type="match status" value="1"/>
</dbReference>
<dbReference type="Proteomes" id="UP000008204">
    <property type="component" value="Chromosome"/>
</dbReference>
<dbReference type="PROSITE" id="PS50075">
    <property type="entry name" value="CARRIER"/>
    <property type="match status" value="1"/>
</dbReference>
<dbReference type="Gene3D" id="3.30.559.30">
    <property type="entry name" value="Nonribosomal peptide synthetase, condensation domain"/>
    <property type="match status" value="1"/>
</dbReference>
<dbReference type="InterPro" id="IPR010071">
    <property type="entry name" value="AA_adenyl_dom"/>
</dbReference>
<dbReference type="Gene3D" id="3.30.559.10">
    <property type="entry name" value="Chloramphenicol acetyltransferase-like domain"/>
    <property type="match status" value="1"/>
</dbReference>
<dbReference type="PROSITE" id="PS00455">
    <property type="entry name" value="AMP_BINDING"/>
    <property type="match status" value="1"/>
</dbReference>